<dbReference type="AlphaFoldDB" id="A0AAE0E1F6"/>
<comment type="caution">
    <text evidence="1">The sequence shown here is derived from an EMBL/GenBank/DDBJ whole genome shotgun (WGS) entry which is preliminary data.</text>
</comment>
<organism evidence="1 2">
    <name type="scientific">Dipteronia sinensis</name>
    <dbReference type="NCBI Taxonomy" id="43782"/>
    <lineage>
        <taxon>Eukaryota</taxon>
        <taxon>Viridiplantae</taxon>
        <taxon>Streptophyta</taxon>
        <taxon>Embryophyta</taxon>
        <taxon>Tracheophyta</taxon>
        <taxon>Spermatophyta</taxon>
        <taxon>Magnoliopsida</taxon>
        <taxon>eudicotyledons</taxon>
        <taxon>Gunneridae</taxon>
        <taxon>Pentapetalae</taxon>
        <taxon>rosids</taxon>
        <taxon>malvids</taxon>
        <taxon>Sapindales</taxon>
        <taxon>Sapindaceae</taxon>
        <taxon>Hippocastanoideae</taxon>
        <taxon>Acereae</taxon>
        <taxon>Dipteronia</taxon>
    </lineage>
</organism>
<gene>
    <name evidence="1" type="ORF">Dsin_022747</name>
</gene>
<accession>A0AAE0E1F6</accession>
<evidence type="ECO:0000313" key="1">
    <source>
        <dbReference type="EMBL" id="KAK3199332.1"/>
    </source>
</evidence>
<evidence type="ECO:0000313" key="2">
    <source>
        <dbReference type="Proteomes" id="UP001281410"/>
    </source>
</evidence>
<name>A0AAE0E1F6_9ROSI</name>
<proteinExistence type="predicted"/>
<keyword evidence="2" id="KW-1185">Reference proteome</keyword>
<protein>
    <submittedName>
        <fullName evidence="1">Uncharacterized protein</fullName>
    </submittedName>
</protein>
<reference evidence="1" key="1">
    <citation type="journal article" date="2023" name="Plant J.">
        <title>Genome sequences and population genomics provide insights into the demographic history, inbreeding, and mutation load of two 'living fossil' tree species of Dipteronia.</title>
        <authorList>
            <person name="Feng Y."/>
            <person name="Comes H.P."/>
            <person name="Chen J."/>
            <person name="Zhu S."/>
            <person name="Lu R."/>
            <person name="Zhang X."/>
            <person name="Li P."/>
            <person name="Qiu J."/>
            <person name="Olsen K.M."/>
            <person name="Qiu Y."/>
        </authorList>
    </citation>
    <scope>NUCLEOTIDE SEQUENCE</scope>
    <source>
        <strain evidence="1">NBL</strain>
    </source>
</reference>
<sequence>MPATRILGSLKVEVAKIIEKGVSLGIINSNKEEVQATKDNTETEQHGGVKVSNMIPWNLEVELARTLETGVALGFNFHGKENEILEVILSKEQQDEERGIGVEAEGASGGLISLWNNELFSVKACVSNKRCIILQREILELKKLVVFCNVYAVTVESERRQLWEYLLEASSIISYAVVHRRWLDSKKNDSITSKDIEKKLEDVDRKAGRVGWSEDMCQLRTNLLDELWKNLRKEELIWKQKSRVNWLKEGDKNTKFYHSMANGRRRINFIGDFVIEGHRVTDPLLVKNGVCNFFKSHF</sequence>
<dbReference type="Proteomes" id="UP001281410">
    <property type="component" value="Unassembled WGS sequence"/>
</dbReference>
<dbReference type="EMBL" id="JANJYJ010000007">
    <property type="protein sequence ID" value="KAK3199332.1"/>
    <property type="molecule type" value="Genomic_DNA"/>
</dbReference>